<keyword evidence="3" id="KW-0813">Transport</keyword>
<dbReference type="GO" id="GO:0030288">
    <property type="term" value="C:outer membrane-bounded periplasmic space"/>
    <property type="evidence" value="ECO:0007669"/>
    <property type="project" value="TreeGrafter"/>
</dbReference>
<dbReference type="EMBL" id="CP038437">
    <property type="protein sequence ID" value="QEM84127.1"/>
    <property type="molecule type" value="Genomic_DNA"/>
</dbReference>
<evidence type="ECO:0000256" key="2">
    <source>
        <dbReference type="ARBA" id="ARBA00008814"/>
    </source>
</evidence>
<feature type="domain" description="Fe/B12 periplasmic-binding" evidence="6">
    <location>
        <begin position="41"/>
        <end position="304"/>
    </location>
</feature>
<dbReference type="GO" id="GO:1901678">
    <property type="term" value="P:iron coordination entity transport"/>
    <property type="evidence" value="ECO:0007669"/>
    <property type="project" value="UniProtKB-ARBA"/>
</dbReference>
<dbReference type="CDD" id="cd01146">
    <property type="entry name" value="FhuD"/>
    <property type="match status" value="1"/>
</dbReference>
<keyword evidence="4" id="KW-0406">Ion transport</keyword>
<evidence type="ECO:0000256" key="4">
    <source>
        <dbReference type="ARBA" id="ARBA00022496"/>
    </source>
</evidence>
<evidence type="ECO:0000256" key="5">
    <source>
        <dbReference type="ARBA" id="ARBA00022729"/>
    </source>
</evidence>
<keyword evidence="4" id="KW-0408">Iron</keyword>
<keyword evidence="8" id="KW-1185">Reference proteome</keyword>
<organism evidence="7 8">
    <name type="scientific">Halomonas binhaiensis</name>
    <dbReference type="NCBI Taxonomy" id="2562282"/>
    <lineage>
        <taxon>Bacteria</taxon>
        <taxon>Pseudomonadati</taxon>
        <taxon>Pseudomonadota</taxon>
        <taxon>Gammaproteobacteria</taxon>
        <taxon>Oceanospirillales</taxon>
        <taxon>Halomonadaceae</taxon>
        <taxon>Halomonas</taxon>
    </lineage>
</organism>
<keyword evidence="5" id="KW-0732">Signal</keyword>
<reference evidence="7" key="1">
    <citation type="submission" date="2021-02" db="EMBL/GenBank/DDBJ databases">
        <title>Strain Y2R2, a novel species of the genus Halomonas.</title>
        <authorList>
            <person name="Huang H."/>
        </authorList>
    </citation>
    <scope>NUCLEOTIDE SEQUENCE</scope>
    <source>
        <strain evidence="7">Y2R2</strain>
    </source>
</reference>
<keyword evidence="4" id="KW-0410">Iron transport</keyword>
<comment type="similarity">
    <text evidence="2">Belongs to the bacterial solute-binding protein 8 family.</text>
</comment>
<accession>A0A5C1NNV7</accession>
<dbReference type="SUPFAM" id="SSF53807">
    <property type="entry name" value="Helical backbone' metal receptor"/>
    <property type="match status" value="1"/>
</dbReference>
<protein>
    <submittedName>
        <fullName evidence="7">Iron-siderophore ABC transporter substrate-binding protein</fullName>
    </submittedName>
</protein>
<proteinExistence type="inferred from homology"/>
<name>A0A5C1NNV7_9GAMM</name>
<evidence type="ECO:0000313" key="8">
    <source>
        <dbReference type="Proteomes" id="UP000324285"/>
    </source>
</evidence>
<dbReference type="InterPro" id="IPR002491">
    <property type="entry name" value="ABC_transptr_periplasmic_BD"/>
</dbReference>
<evidence type="ECO:0000256" key="1">
    <source>
        <dbReference type="ARBA" id="ARBA00004196"/>
    </source>
</evidence>
<dbReference type="PANTHER" id="PTHR30532:SF21">
    <property type="entry name" value="SIDEROPHORE-BINDING LIPOPROTEIN YFIY-RELATED"/>
    <property type="match status" value="1"/>
</dbReference>
<dbReference type="Proteomes" id="UP000324285">
    <property type="component" value="Chromosome"/>
</dbReference>
<dbReference type="AlphaFoldDB" id="A0A5C1NNV7"/>
<dbReference type="OrthoDB" id="9793175at2"/>
<sequence>MPGIALSATTGDARTGEVRTDHVRTIANDFGEARIEGTPQRVITLYQGATDTAVALGITPVGVVDSWLEKPMYRYLRPALKDVEHVGLETQPNLEKIAWLNPDLIIATRFRHAQVKPLLDKMAPTVAQRSVFDFKGTLQLMGEASGREQQATALLQDWEHRIADFRSKIAAKLGDEWPQKAAVVRFKSDHARVYSTGFAGSILDEIGFLQPKAFQDQGWGMKLTSMENIPVMNADVLFILMDESDPAIQANYRRWSSHPLWQQLDAVQHGRVYQPDPVTWLMGGGILAANAVLDDLYALYDLENDLENGLEKASTRGVVGADH</sequence>
<gene>
    <name evidence="7" type="ORF">E4T21_15030</name>
</gene>
<dbReference type="PANTHER" id="PTHR30532">
    <property type="entry name" value="IRON III DICITRATE-BINDING PERIPLASMIC PROTEIN"/>
    <property type="match status" value="1"/>
</dbReference>
<dbReference type="KEGG" id="hbh:E4T21_15030"/>
<dbReference type="PROSITE" id="PS50983">
    <property type="entry name" value="FE_B12_PBP"/>
    <property type="match status" value="1"/>
</dbReference>
<evidence type="ECO:0000259" key="6">
    <source>
        <dbReference type="PROSITE" id="PS50983"/>
    </source>
</evidence>
<evidence type="ECO:0000313" key="7">
    <source>
        <dbReference type="EMBL" id="QEM84127.1"/>
    </source>
</evidence>
<dbReference type="Pfam" id="PF01497">
    <property type="entry name" value="Peripla_BP_2"/>
    <property type="match status" value="1"/>
</dbReference>
<comment type="subcellular location">
    <subcellularLocation>
        <location evidence="1">Cell envelope</location>
    </subcellularLocation>
</comment>
<dbReference type="Gene3D" id="3.40.50.1980">
    <property type="entry name" value="Nitrogenase molybdenum iron protein domain"/>
    <property type="match status" value="2"/>
</dbReference>
<evidence type="ECO:0000256" key="3">
    <source>
        <dbReference type="ARBA" id="ARBA00022448"/>
    </source>
</evidence>
<dbReference type="InterPro" id="IPR051313">
    <property type="entry name" value="Bact_iron-sidero_bind"/>
</dbReference>